<evidence type="ECO:0000313" key="9">
    <source>
        <dbReference type="Proteomes" id="UP000501690"/>
    </source>
</evidence>
<keyword evidence="6" id="KW-1133">Transmembrane helix</keyword>
<dbReference type="AlphaFoldDB" id="A0A4D6LVW8"/>
<keyword evidence="5" id="KW-0333">Golgi apparatus</keyword>
<evidence type="ECO:0000313" key="8">
    <source>
        <dbReference type="EMBL" id="QCD92044.1"/>
    </source>
</evidence>
<organism evidence="8 9">
    <name type="scientific">Vigna unguiculata</name>
    <name type="common">Cowpea</name>
    <dbReference type="NCBI Taxonomy" id="3917"/>
    <lineage>
        <taxon>Eukaryota</taxon>
        <taxon>Viridiplantae</taxon>
        <taxon>Streptophyta</taxon>
        <taxon>Embryophyta</taxon>
        <taxon>Tracheophyta</taxon>
        <taxon>Spermatophyta</taxon>
        <taxon>Magnoliopsida</taxon>
        <taxon>eudicotyledons</taxon>
        <taxon>Gunneridae</taxon>
        <taxon>Pentapetalae</taxon>
        <taxon>rosids</taxon>
        <taxon>fabids</taxon>
        <taxon>Fabales</taxon>
        <taxon>Fabaceae</taxon>
        <taxon>Papilionoideae</taxon>
        <taxon>50 kb inversion clade</taxon>
        <taxon>NPAAA clade</taxon>
        <taxon>indigoferoid/millettioid clade</taxon>
        <taxon>Phaseoleae</taxon>
        <taxon>Vigna</taxon>
    </lineage>
</organism>
<keyword evidence="6" id="KW-0812">Transmembrane</keyword>
<comment type="similarity">
    <text evidence="2">Belongs to the glycosyltransferase 47 family.</text>
</comment>
<feature type="domain" description="Exostosin GT47" evidence="7">
    <location>
        <begin position="823"/>
        <end position="1099"/>
    </location>
</feature>
<keyword evidence="9" id="KW-1185">Reference proteome</keyword>
<dbReference type="Proteomes" id="UP000501690">
    <property type="component" value="Linkage Group LG5"/>
</dbReference>
<dbReference type="InterPro" id="IPR040911">
    <property type="entry name" value="Exostosin_GT47"/>
</dbReference>
<protein>
    <submittedName>
        <fullName evidence="8">Glucuronyl/N-acetylglucosaminyl transferase EXT1</fullName>
    </submittedName>
</protein>
<evidence type="ECO:0000259" key="7">
    <source>
        <dbReference type="Pfam" id="PF03016"/>
    </source>
</evidence>
<comment type="subcellular location">
    <subcellularLocation>
        <location evidence="1">Golgi apparatus membrane</location>
        <topology evidence="1">Single-pass type II membrane protein</topology>
    </subcellularLocation>
</comment>
<evidence type="ECO:0000256" key="2">
    <source>
        <dbReference type="ARBA" id="ARBA00010271"/>
    </source>
</evidence>
<keyword evidence="8" id="KW-0808">Transferase</keyword>
<dbReference type="Pfam" id="PF03016">
    <property type="entry name" value="Exostosin_GT47"/>
    <property type="match status" value="2"/>
</dbReference>
<feature type="domain" description="Exostosin GT47" evidence="7">
    <location>
        <begin position="276"/>
        <end position="535"/>
    </location>
</feature>
<evidence type="ECO:0000256" key="6">
    <source>
        <dbReference type="SAM" id="Phobius"/>
    </source>
</evidence>
<evidence type="ECO:0000256" key="1">
    <source>
        <dbReference type="ARBA" id="ARBA00004323"/>
    </source>
</evidence>
<keyword evidence="3" id="KW-0328">Glycosyltransferase</keyword>
<gene>
    <name evidence="8" type="ORF">DEO72_LG5g101</name>
</gene>
<reference evidence="8 9" key="1">
    <citation type="submission" date="2019-04" db="EMBL/GenBank/DDBJ databases">
        <title>An improved genome assembly and genetic linkage map for asparagus bean, Vigna unguiculata ssp. sesquipedialis.</title>
        <authorList>
            <person name="Xia Q."/>
            <person name="Zhang R."/>
            <person name="Dong Y."/>
        </authorList>
    </citation>
    <scope>NUCLEOTIDE SEQUENCE [LARGE SCALE GENOMIC DNA]</scope>
    <source>
        <tissue evidence="8">Leaf</tissue>
    </source>
</reference>
<evidence type="ECO:0000256" key="4">
    <source>
        <dbReference type="ARBA" id="ARBA00022968"/>
    </source>
</evidence>
<dbReference type="GO" id="GO:0000139">
    <property type="term" value="C:Golgi membrane"/>
    <property type="evidence" value="ECO:0007669"/>
    <property type="project" value="UniProtKB-SubCell"/>
</dbReference>
<keyword evidence="4" id="KW-0735">Signal-anchor</keyword>
<dbReference type="GO" id="GO:0016757">
    <property type="term" value="F:glycosyltransferase activity"/>
    <property type="evidence" value="ECO:0007669"/>
    <property type="project" value="UniProtKB-KW"/>
</dbReference>
<evidence type="ECO:0000256" key="3">
    <source>
        <dbReference type="ARBA" id="ARBA00022676"/>
    </source>
</evidence>
<feature type="transmembrane region" description="Helical" evidence="6">
    <location>
        <begin position="12"/>
        <end position="31"/>
    </location>
</feature>
<dbReference type="PANTHER" id="PTHR11062:SF73">
    <property type="entry name" value="EXOSTOSIN-LIKE 3"/>
    <property type="match status" value="1"/>
</dbReference>
<evidence type="ECO:0000256" key="5">
    <source>
        <dbReference type="ARBA" id="ARBA00023034"/>
    </source>
</evidence>
<accession>A0A4D6LVW8</accession>
<name>A0A4D6LVW8_VIGUN</name>
<proteinExistence type="inferred from homology"/>
<dbReference type="EMBL" id="CP039349">
    <property type="protein sequence ID" value="QCD92044.1"/>
    <property type="molecule type" value="Genomic_DNA"/>
</dbReference>
<keyword evidence="6" id="KW-0472">Membrane</keyword>
<dbReference type="PANTHER" id="PTHR11062">
    <property type="entry name" value="EXOSTOSIN HEPARAN SULFATE GLYCOSYLTRANSFERASE -RELATED"/>
    <property type="match status" value="1"/>
</dbReference>
<dbReference type="InterPro" id="IPR004263">
    <property type="entry name" value="Exostosin"/>
</dbReference>
<sequence length="1150" mass="132095">MKLRLVAIRRLLIVGVFVVVIVVFQCCWTTYKSLLDADGSSVAFPVEVSISGNSENKGLYRSTENNVTVNLTFSSHSEEYAAEKEADLDHELESKRGINSREEHLPNKGSKLGSHDDAIEDFTKERSKYAIVDNKHDIQHNVQFASHEIPSEDIKILDAGFSMSDELLVGKEPSNASRIESVDMESQLLKSPLSMSNTSSNMRKLVWPTSMTHMSSLLQSFNSASMRPRWSSRPDRELFSAKLEIENARVISNSSELYAPVFLNVSKFSRSYELMERKLKVFVYREGAKPVFHQPKMRGIYASEGWFMKLMEGNKRFIVKDPRKAHLFYLPFSSQILRATLPNQKQMEQYLEKYVDLIAGKYRFWNRTDGADHFLVACHDWASQITRQRMKGCIRSLCNSNAAKGFQIGKDTTLPVTYIHSVMNPLREFVGKPPSERSILAFFAGSMHGYLRPILLKHWQNKEPDMKIFGPMPRDLEGKKLYMEYMNSSKYCICARGHEVHTPRIIEAIFSECVPVIISDNYVPPFFEAVSYTHLDVYKRQGFSVVAMKLRLVAIRRLLIVGVFVVVIVVFQCCWTTYKSLLDADGSSVAFPVEVSISGNSENKGLYRSTENNVTVNLTFSSHSEEYAAEKEADLDHELESKRGINSREEHLPNKGSKLGSHDDAIEDFTKERSKYAIVDNKHDIQHNVQFASHEIPSEDIKILDAGFSMSDELLVGKEPSNASRIESVDMESQLLKSPLSMSNTSSNMRKLVWPTSMTHMSSLLQSFNSASMRPRWSSRPDRELFSAKLEIENARVISNSSELYAPVFLNVSKFSRSYELMERKLKVFVYREGAKPVFHQPKMRGIYASEGWFMKLMEGNKRFIVKDPRKAHLFYLPFSSQILRATLPNQKQMEQYLEKYVDLIAGKYRFWNRTDGADHFLVACHDWASQITRQRMKGCIRSLCNSNAAKGFQIGKDTTLPVTYIHSVMNPLREFVGKPPSERSILAFFAGSMHGYLRPILLKHWQNKEPDMKIFGPMPRDLEGKKLYMEYMNSSKYCICARGHEVHTPRIIEAIFSECVPVIISDNYVPPFFEVLNWEAFSVFVLERDIPSLRNILLSIPEEKYLALHLGVKKVQQHFLWHKVPVKYDLFHMILHAIWNNRLSQIRPR</sequence>